<dbReference type="GO" id="GO:0006364">
    <property type="term" value="P:rRNA processing"/>
    <property type="evidence" value="ECO:0007669"/>
    <property type="project" value="UniProtKB-KW"/>
</dbReference>
<comment type="similarity">
    <text evidence="1">Belongs to the RNase PH family.</text>
</comment>
<dbReference type="Gene3D" id="3.30.230.70">
    <property type="entry name" value="GHMP Kinase, N-terminal domain"/>
    <property type="match status" value="1"/>
</dbReference>
<dbReference type="PANTHER" id="PTHR11953:SF0">
    <property type="entry name" value="EXOSOME COMPLEX COMPONENT RRP41"/>
    <property type="match status" value="1"/>
</dbReference>
<sequence length="332" mass="37284">MGASLDNVSQLREFLSVYNTLTDRCFGACVAEFNHNKLVDSEAACVQKCIHKQMRPSSTSNKKPTPPPQLLPLPLLRKSQQLLSKVKMNKPKRLNTYDAYGVRYDGRRFDQIRNINFKFGLYPHADGSVYYEQGCTKVICAVYGPRQSKSRSNDDQCFINCQFQLSSFALNRSKDKAQRSMEAGRLLERTLKSVIDRSANPKTRVDIFCEIIQGDGSHLAACLNATTLALVDAGIPVKGILSAVEVGMVHGYICTDLNQQETRSNLPKVVLASLNGKRESIMMDYKNTIHLNQLDKMIDAAFDANEKIHACLREAIVLRTEELRKVVYVEAI</sequence>
<evidence type="ECO:0000259" key="4">
    <source>
        <dbReference type="Pfam" id="PF01138"/>
    </source>
</evidence>
<keyword evidence="3" id="KW-0694">RNA-binding</keyword>
<dbReference type="InterPro" id="IPR004217">
    <property type="entry name" value="Tim10-like"/>
</dbReference>
<keyword evidence="2" id="KW-0698">rRNA processing</keyword>
<reference evidence="7" key="2">
    <citation type="submission" date="2020-10" db="UniProtKB">
        <authorList>
            <consortium name="WormBaseParasite"/>
        </authorList>
    </citation>
    <scope>IDENTIFICATION</scope>
</reference>
<dbReference type="InterPro" id="IPR027408">
    <property type="entry name" value="PNPase/RNase_PH_dom_sf"/>
</dbReference>
<dbReference type="AlphaFoldDB" id="A0A7E4ZQT9"/>
<dbReference type="InterPro" id="IPR036345">
    <property type="entry name" value="ExoRNase_PH_dom2_sf"/>
</dbReference>
<dbReference type="GO" id="GO:0005730">
    <property type="term" value="C:nucleolus"/>
    <property type="evidence" value="ECO:0007669"/>
    <property type="project" value="TreeGrafter"/>
</dbReference>
<protein>
    <submittedName>
        <fullName evidence="7">RNase_PH domain-containing protein</fullName>
    </submittedName>
</protein>
<dbReference type="Proteomes" id="UP000492821">
    <property type="component" value="Unassembled WGS sequence"/>
</dbReference>
<proteinExistence type="inferred from homology"/>
<dbReference type="InterPro" id="IPR001247">
    <property type="entry name" value="ExoRNase_PH_dom1"/>
</dbReference>
<evidence type="ECO:0000259" key="5">
    <source>
        <dbReference type="Pfam" id="PF02953"/>
    </source>
</evidence>
<dbReference type="InterPro" id="IPR020568">
    <property type="entry name" value="Ribosomal_Su5_D2-typ_SF"/>
</dbReference>
<dbReference type="WBParaSite" id="Pan_g11926.t1">
    <property type="protein sequence ID" value="Pan_g11926.t1"/>
    <property type="gene ID" value="Pan_g11926"/>
</dbReference>
<dbReference type="GO" id="GO:0000176">
    <property type="term" value="C:nuclear exosome (RNase complex)"/>
    <property type="evidence" value="ECO:0007669"/>
    <property type="project" value="TreeGrafter"/>
</dbReference>
<dbReference type="GO" id="GO:0016075">
    <property type="term" value="P:rRNA catabolic process"/>
    <property type="evidence" value="ECO:0007669"/>
    <property type="project" value="TreeGrafter"/>
</dbReference>
<dbReference type="GO" id="GO:0071051">
    <property type="term" value="P:poly(A)-dependent snoRNA 3'-end processing"/>
    <property type="evidence" value="ECO:0007669"/>
    <property type="project" value="TreeGrafter"/>
</dbReference>
<reference evidence="6" key="1">
    <citation type="journal article" date="2013" name="Genetics">
        <title>The draft genome and transcriptome of Panagrellus redivivus are shaped by the harsh demands of a free-living lifestyle.</title>
        <authorList>
            <person name="Srinivasan J."/>
            <person name="Dillman A.R."/>
            <person name="Macchietto M.G."/>
            <person name="Heikkinen L."/>
            <person name="Lakso M."/>
            <person name="Fracchia K.M."/>
            <person name="Antoshechkin I."/>
            <person name="Mortazavi A."/>
            <person name="Wong G."/>
            <person name="Sternberg P.W."/>
        </authorList>
    </citation>
    <scope>NUCLEOTIDE SEQUENCE [LARGE SCALE GENOMIC DNA]</scope>
    <source>
        <strain evidence="6">MT8872</strain>
    </source>
</reference>
<name>A0A7E4ZQT9_PANRE</name>
<dbReference type="Gene3D" id="1.10.287.810">
    <property type="entry name" value="Mitochondrial import inner membrane translocase subunit tim13 like domains"/>
    <property type="match status" value="1"/>
</dbReference>
<dbReference type="PROSITE" id="PS01277">
    <property type="entry name" value="RIBONUCLEASE_PH"/>
    <property type="match status" value="1"/>
</dbReference>
<feature type="domain" description="Exoribonuclease phosphorolytic" evidence="4">
    <location>
        <begin position="111"/>
        <end position="236"/>
    </location>
</feature>
<dbReference type="GO" id="GO:0000177">
    <property type="term" value="C:cytoplasmic exosome (RNase complex)"/>
    <property type="evidence" value="ECO:0007669"/>
    <property type="project" value="TreeGrafter"/>
</dbReference>
<dbReference type="Pfam" id="PF02953">
    <property type="entry name" value="zf-Tim10_DDP"/>
    <property type="match status" value="1"/>
</dbReference>
<dbReference type="GO" id="GO:0071028">
    <property type="term" value="P:nuclear mRNA surveillance"/>
    <property type="evidence" value="ECO:0007669"/>
    <property type="project" value="TreeGrafter"/>
</dbReference>
<evidence type="ECO:0000313" key="6">
    <source>
        <dbReference type="Proteomes" id="UP000492821"/>
    </source>
</evidence>
<dbReference type="InterPro" id="IPR050080">
    <property type="entry name" value="RNase_PH"/>
</dbReference>
<dbReference type="Pfam" id="PF01138">
    <property type="entry name" value="RNase_PH"/>
    <property type="match status" value="1"/>
</dbReference>
<dbReference type="GO" id="GO:0034475">
    <property type="term" value="P:U4 snRNA 3'-end processing"/>
    <property type="evidence" value="ECO:0007669"/>
    <property type="project" value="TreeGrafter"/>
</dbReference>
<dbReference type="GO" id="GO:0003723">
    <property type="term" value="F:RNA binding"/>
    <property type="evidence" value="ECO:0007669"/>
    <property type="project" value="UniProtKB-KW"/>
</dbReference>
<evidence type="ECO:0000256" key="3">
    <source>
        <dbReference type="ARBA" id="ARBA00022884"/>
    </source>
</evidence>
<dbReference type="InterPro" id="IPR018336">
    <property type="entry name" value="RNase_PH_CS"/>
</dbReference>
<dbReference type="SUPFAM" id="SSF144122">
    <property type="entry name" value="Tim10-like"/>
    <property type="match status" value="1"/>
</dbReference>
<dbReference type="SUPFAM" id="SSF55666">
    <property type="entry name" value="Ribonuclease PH domain 2-like"/>
    <property type="match status" value="1"/>
</dbReference>
<keyword evidence="6" id="KW-1185">Reference proteome</keyword>
<organism evidence="6 7">
    <name type="scientific">Panagrellus redivivus</name>
    <name type="common">Microworm</name>
    <dbReference type="NCBI Taxonomy" id="6233"/>
    <lineage>
        <taxon>Eukaryota</taxon>
        <taxon>Metazoa</taxon>
        <taxon>Ecdysozoa</taxon>
        <taxon>Nematoda</taxon>
        <taxon>Chromadorea</taxon>
        <taxon>Rhabditida</taxon>
        <taxon>Tylenchina</taxon>
        <taxon>Panagrolaimomorpha</taxon>
        <taxon>Panagrolaimoidea</taxon>
        <taxon>Panagrolaimidae</taxon>
        <taxon>Panagrellus</taxon>
    </lineage>
</organism>
<dbReference type="PANTHER" id="PTHR11953">
    <property type="entry name" value="EXOSOME COMPLEX COMPONENT"/>
    <property type="match status" value="1"/>
</dbReference>
<evidence type="ECO:0000256" key="2">
    <source>
        <dbReference type="ARBA" id="ARBA00022552"/>
    </source>
</evidence>
<evidence type="ECO:0000313" key="7">
    <source>
        <dbReference type="WBParaSite" id="Pan_g11926.t1"/>
    </source>
</evidence>
<accession>A0A7E4ZQT9</accession>
<dbReference type="SUPFAM" id="SSF54211">
    <property type="entry name" value="Ribosomal protein S5 domain 2-like"/>
    <property type="match status" value="1"/>
</dbReference>
<evidence type="ECO:0000256" key="1">
    <source>
        <dbReference type="ARBA" id="ARBA00006678"/>
    </source>
</evidence>
<feature type="domain" description="Tim10-like" evidence="5">
    <location>
        <begin position="7"/>
        <end position="55"/>
    </location>
</feature>
<dbReference type="InterPro" id="IPR035427">
    <property type="entry name" value="Tim10-like_dom_sf"/>
</dbReference>